<dbReference type="GO" id="GO:0005886">
    <property type="term" value="C:plasma membrane"/>
    <property type="evidence" value="ECO:0007669"/>
    <property type="project" value="UniProtKB-SubCell"/>
</dbReference>
<evidence type="ECO:0000313" key="10">
    <source>
        <dbReference type="Proteomes" id="UP001519460"/>
    </source>
</evidence>
<keyword evidence="3" id="KW-1003">Cell membrane</keyword>
<evidence type="ECO:0000256" key="1">
    <source>
        <dbReference type="ARBA" id="ARBA00004193"/>
    </source>
</evidence>
<sequence>MGGESSREELSTPVPEPDRSMSKASRIGYHMVYTQRVRQGKSLLAFLKRASSARPNVSDVLAFILNAQYQKGYRMVHVTKIPGQMKADVFGTIKTIYQGFFTKQEVTYGFSGQPSVQWELRAVRSWLPVVVQALTRQQFVIVSPAEIADVITHSTQDGERLISASMSWQTRETVTTGEMASGDSSDSCGEAKVVDLFFEVPSPPQLDTYQYDLTLTKVKVTYSRFGSYSYPHLECDWLTTMTRHLDQGWRLVDIVIRLPSLEDQRAGDNSVDCIPTAVDSVWIWERPTAHAHDPTPRYEGTIVEHPVHVKELSLGRGVKGRPRWGTVIRNMGKSAWELACVVDTHTNSKARNGTVVLKCLLFFQRPIM</sequence>
<evidence type="ECO:0000256" key="2">
    <source>
        <dbReference type="ARBA" id="ARBA00006390"/>
    </source>
</evidence>
<dbReference type="AlphaFoldDB" id="A0ABD0KCW6"/>
<keyword evidence="10" id="KW-1185">Reference proteome</keyword>
<evidence type="ECO:0000313" key="9">
    <source>
        <dbReference type="EMBL" id="KAK7484991.1"/>
    </source>
</evidence>
<dbReference type="Proteomes" id="UP001519460">
    <property type="component" value="Unassembled WGS sequence"/>
</dbReference>
<keyword evidence="5" id="KW-0472">Membrane</keyword>
<protein>
    <submittedName>
        <fullName evidence="9">Uncharacterized protein</fullName>
    </submittedName>
</protein>
<organism evidence="9 10">
    <name type="scientific">Batillaria attramentaria</name>
    <dbReference type="NCBI Taxonomy" id="370345"/>
    <lineage>
        <taxon>Eukaryota</taxon>
        <taxon>Metazoa</taxon>
        <taxon>Spiralia</taxon>
        <taxon>Lophotrochozoa</taxon>
        <taxon>Mollusca</taxon>
        <taxon>Gastropoda</taxon>
        <taxon>Caenogastropoda</taxon>
        <taxon>Sorbeoconcha</taxon>
        <taxon>Cerithioidea</taxon>
        <taxon>Batillariidae</taxon>
        <taxon>Batillaria</taxon>
    </lineage>
</organism>
<dbReference type="EMBL" id="JACVVK020000201">
    <property type="protein sequence ID" value="KAK7484991.1"/>
    <property type="molecule type" value="Genomic_DNA"/>
</dbReference>
<keyword evidence="4" id="KW-0519">Myristate</keyword>
<evidence type="ECO:0000256" key="4">
    <source>
        <dbReference type="ARBA" id="ARBA00022707"/>
    </source>
</evidence>
<evidence type="ECO:0000256" key="5">
    <source>
        <dbReference type="ARBA" id="ARBA00023136"/>
    </source>
</evidence>
<comment type="subcellular location">
    <subcellularLocation>
        <location evidence="1">Cell membrane</location>
        <topology evidence="1">Lipid-anchor</topology>
    </subcellularLocation>
</comment>
<accession>A0ABD0KCW6</accession>
<comment type="caution">
    <text evidence="9">The sequence shown here is derived from an EMBL/GenBank/DDBJ whole genome shotgun (WGS) entry which is preliminary data.</text>
</comment>
<feature type="compositionally biased region" description="Basic and acidic residues" evidence="8">
    <location>
        <begin position="1"/>
        <end position="21"/>
    </location>
</feature>
<evidence type="ECO:0000256" key="7">
    <source>
        <dbReference type="ARBA" id="ARBA00023288"/>
    </source>
</evidence>
<gene>
    <name evidence="9" type="ORF">BaRGS_00023769</name>
</gene>
<comment type="similarity">
    <text evidence="2">Belongs to the raftlin family.</text>
</comment>
<feature type="region of interest" description="Disordered" evidence="8">
    <location>
        <begin position="1"/>
        <end position="22"/>
    </location>
</feature>
<evidence type="ECO:0000256" key="6">
    <source>
        <dbReference type="ARBA" id="ARBA00023139"/>
    </source>
</evidence>
<keyword evidence="6" id="KW-0564">Palmitate</keyword>
<proteinExistence type="inferred from homology"/>
<evidence type="ECO:0000256" key="3">
    <source>
        <dbReference type="ARBA" id="ARBA00022475"/>
    </source>
</evidence>
<reference evidence="9 10" key="1">
    <citation type="journal article" date="2023" name="Sci. Data">
        <title>Genome assembly of the Korean intertidal mud-creeper Batillaria attramentaria.</title>
        <authorList>
            <person name="Patra A.K."/>
            <person name="Ho P.T."/>
            <person name="Jun S."/>
            <person name="Lee S.J."/>
            <person name="Kim Y."/>
            <person name="Won Y.J."/>
        </authorList>
    </citation>
    <scope>NUCLEOTIDE SEQUENCE [LARGE SCALE GENOMIC DNA]</scope>
    <source>
        <strain evidence="9">Wonlab-2016</strain>
    </source>
</reference>
<dbReference type="InterPro" id="IPR028169">
    <property type="entry name" value="Raftlin"/>
</dbReference>
<keyword evidence="7" id="KW-0449">Lipoprotein</keyword>
<name>A0ABD0KCW6_9CAEN</name>
<dbReference type="Pfam" id="PF15250">
    <property type="entry name" value="Raftlin"/>
    <property type="match status" value="1"/>
</dbReference>
<evidence type="ECO:0000256" key="8">
    <source>
        <dbReference type="SAM" id="MobiDB-lite"/>
    </source>
</evidence>